<dbReference type="EMBL" id="MU003495">
    <property type="protein sequence ID" value="KAF2475870.1"/>
    <property type="molecule type" value="Genomic_DNA"/>
</dbReference>
<gene>
    <name evidence="1" type="ORF">BDR25DRAFT_379446</name>
</gene>
<organism evidence="1 2">
    <name type="scientific">Lindgomyces ingoldianus</name>
    <dbReference type="NCBI Taxonomy" id="673940"/>
    <lineage>
        <taxon>Eukaryota</taxon>
        <taxon>Fungi</taxon>
        <taxon>Dikarya</taxon>
        <taxon>Ascomycota</taxon>
        <taxon>Pezizomycotina</taxon>
        <taxon>Dothideomycetes</taxon>
        <taxon>Pleosporomycetidae</taxon>
        <taxon>Pleosporales</taxon>
        <taxon>Lindgomycetaceae</taxon>
        <taxon>Lindgomyces</taxon>
    </lineage>
</organism>
<accession>A0ACB6RAX1</accession>
<comment type="caution">
    <text evidence="1">The sequence shown here is derived from an EMBL/GenBank/DDBJ whole genome shotgun (WGS) entry which is preliminary data.</text>
</comment>
<evidence type="ECO:0000313" key="2">
    <source>
        <dbReference type="Proteomes" id="UP000799755"/>
    </source>
</evidence>
<evidence type="ECO:0000313" key="1">
    <source>
        <dbReference type="EMBL" id="KAF2475870.1"/>
    </source>
</evidence>
<keyword evidence="2" id="KW-1185">Reference proteome</keyword>
<protein>
    <submittedName>
        <fullName evidence="1">Amino acid transporter</fullName>
    </submittedName>
</protein>
<dbReference type="Proteomes" id="UP000799755">
    <property type="component" value="Unassembled WGS sequence"/>
</dbReference>
<reference evidence="1" key="1">
    <citation type="journal article" date="2020" name="Stud. Mycol.">
        <title>101 Dothideomycetes genomes: a test case for predicting lifestyles and emergence of pathogens.</title>
        <authorList>
            <person name="Haridas S."/>
            <person name="Albert R."/>
            <person name="Binder M."/>
            <person name="Bloem J."/>
            <person name="Labutti K."/>
            <person name="Salamov A."/>
            <person name="Andreopoulos B."/>
            <person name="Baker S."/>
            <person name="Barry K."/>
            <person name="Bills G."/>
            <person name="Bluhm B."/>
            <person name="Cannon C."/>
            <person name="Castanera R."/>
            <person name="Culley D."/>
            <person name="Daum C."/>
            <person name="Ezra D."/>
            <person name="Gonzalez J."/>
            <person name="Henrissat B."/>
            <person name="Kuo A."/>
            <person name="Liang C."/>
            <person name="Lipzen A."/>
            <person name="Lutzoni F."/>
            <person name="Magnuson J."/>
            <person name="Mondo S."/>
            <person name="Nolan M."/>
            <person name="Ohm R."/>
            <person name="Pangilinan J."/>
            <person name="Park H.-J."/>
            <person name="Ramirez L."/>
            <person name="Alfaro M."/>
            <person name="Sun H."/>
            <person name="Tritt A."/>
            <person name="Yoshinaga Y."/>
            <person name="Zwiers L.-H."/>
            <person name="Turgeon B."/>
            <person name="Goodwin S."/>
            <person name="Spatafora J."/>
            <person name="Crous P."/>
            <person name="Grigoriev I."/>
        </authorList>
    </citation>
    <scope>NUCLEOTIDE SEQUENCE</scope>
    <source>
        <strain evidence="1">ATCC 200398</strain>
    </source>
</reference>
<name>A0ACB6RAX1_9PLEO</name>
<sequence length="549" mass="60513">MDKIIELQTLDDEVLHLRRKGLESKLASDFDRDKYELARVGKKQVLKRRFGLVSMTGLTCGLMCTWESLLVVFLIGFQNGGPAGLIYGFFLVWIGNLSVFIAIGELSSMIPTAGGQYHWVSLLAPLSSRRFFSYITGWLTVIGWIAGLTAASYFVAELILDLVTLSIPEFEPTGWNGTLVLWATLLLCVIINVFMSSALPSIEVLVLIVHILGFFGIIIPLVYLTPSYNSAKDVFTTFYNYGEWQTKALSFFIGIQGNALAFVGTDSAVHMSEEVKNASTDVARSMVISLVLNGFLALGMLFAVLFSSPPNIMELAEKHKFPFIQVFAKTVGSNGGAAVMSSIIIVLEFCSALGCLAAASRMTWSFARDRGLPFSRILSMIDKRTTIPVVAIMTVTVFSALLSLVNIGNDTAFADIVSLVLEGFYISYLIAIGLLLWRRLRGDIREPDSTNQSTFNSTEPSESIHSSLTWGPWRLKGALGIANNIFACSYLLLLIFFSFWPGARTVDATQMNYAVLVTGFVVLFSIFYYLVLAKEKYTGPIVEVDLHTL</sequence>
<proteinExistence type="predicted"/>